<keyword evidence="2" id="KW-1185">Reference proteome</keyword>
<evidence type="ECO:0000313" key="2">
    <source>
        <dbReference type="Proteomes" id="UP000789920"/>
    </source>
</evidence>
<dbReference type="EMBL" id="CAJVQC010066725">
    <property type="protein sequence ID" value="CAG8806658.1"/>
    <property type="molecule type" value="Genomic_DNA"/>
</dbReference>
<protein>
    <submittedName>
        <fullName evidence="1">19958_t:CDS:1</fullName>
    </submittedName>
</protein>
<accession>A0ACA9RSE4</accession>
<feature type="non-terminal residue" evidence="1">
    <location>
        <position position="1"/>
    </location>
</feature>
<comment type="caution">
    <text evidence="1">The sequence shown here is derived from an EMBL/GenBank/DDBJ whole genome shotgun (WGS) entry which is preliminary data.</text>
</comment>
<gene>
    <name evidence="1" type="ORF">RPERSI_LOCUS22210</name>
</gene>
<dbReference type="Proteomes" id="UP000789920">
    <property type="component" value="Unassembled WGS sequence"/>
</dbReference>
<proteinExistence type="predicted"/>
<evidence type="ECO:0000313" key="1">
    <source>
        <dbReference type="EMBL" id="CAG8806658.1"/>
    </source>
</evidence>
<organism evidence="1 2">
    <name type="scientific">Racocetra persica</name>
    <dbReference type="NCBI Taxonomy" id="160502"/>
    <lineage>
        <taxon>Eukaryota</taxon>
        <taxon>Fungi</taxon>
        <taxon>Fungi incertae sedis</taxon>
        <taxon>Mucoromycota</taxon>
        <taxon>Glomeromycotina</taxon>
        <taxon>Glomeromycetes</taxon>
        <taxon>Diversisporales</taxon>
        <taxon>Gigasporaceae</taxon>
        <taxon>Racocetra</taxon>
    </lineage>
</organism>
<sequence length="225" mass="25628">QNEEKKLRQLQSQLSQIKNDLDKPENQTKKTEFLTQITEVENELSNINGKNHQELEKVIQKLEQEIKEIKEGLENAPNPPPNDTPDNNNPPAPDNSNPNQNKSVEYVATKINDDTFKYHFVATECPPVSQKTLDKPFEFVVIKSEALNNISQDFSAFIPHLTPNARVRNIEKLLATSFPNNQQPSDAILVVPALKRQVEDSTKMLDFKNITQFTKNAPEEQQQAL</sequence>
<reference evidence="1" key="1">
    <citation type="submission" date="2021-06" db="EMBL/GenBank/DDBJ databases">
        <authorList>
            <person name="Kallberg Y."/>
            <person name="Tangrot J."/>
            <person name="Rosling A."/>
        </authorList>
    </citation>
    <scope>NUCLEOTIDE SEQUENCE</scope>
    <source>
        <strain evidence="1">MA461A</strain>
    </source>
</reference>
<name>A0ACA9RSE4_9GLOM</name>